<dbReference type="Pfam" id="PF11750">
    <property type="entry name" value="DUF3307"/>
    <property type="match status" value="1"/>
</dbReference>
<dbReference type="InterPro" id="IPR021737">
    <property type="entry name" value="Phage_phiKZ_Orf197"/>
</dbReference>
<keyword evidence="1" id="KW-1133">Transmembrane helix</keyword>
<evidence type="ECO:0000313" key="3">
    <source>
        <dbReference type="Proteomes" id="UP000199071"/>
    </source>
</evidence>
<evidence type="ECO:0008006" key="4">
    <source>
        <dbReference type="Google" id="ProtNLM"/>
    </source>
</evidence>
<dbReference type="STRING" id="665467.SAMN02982931_00535"/>
<feature type="transmembrane region" description="Helical" evidence="1">
    <location>
        <begin position="6"/>
        <end position="26"/>
    </location>
</feature>
<evidence type="ECO:0000313" key="2">
    <source>
        <dbReference type="EMBL" id="SDB07019.1"/>
    </source>
</evidence>
<gene>
    <name evidence="2" type="ORF">SAMN02982931_00535</name>
</gene>
<protein>
    <recommendedName>
        <fullName evidence="4">DUF3307 domain-containing protein</fullName>
    </recommendedName>
</protein>
<reference evidence="2 3" key="1">
    <citation type="submission" date="2016-10" db="EMBL/GenBank/DDBJ databases">
        <authorList>
            <person name="de Groot N.N."/>
        </authorList>
    </citation>
    <scope>NUCLEOTIDE SEQUENCE [LARGE SCALE GENOMIC DNA]</scope>
    <source>
        <strain evidence="2 3">ATCC 35022</strain>
    </source>
</reference>
<keyword evidence="3" id="KW-1185">Reference proteome</keyword>
<dbReference type="RefSeq" id="WP_175478262.1">
    <property type="nucleotide sequence ID" value="NZ_FMXQ01000001.1"/>
</dbReference>
<keyword evidence="1" id="KW-0472">Membrane</keyword>
<name>A0A1G6AF16_9HYPH</name>
<proteinExistence type="predicted"/>
<accession>A0A1G6AF16</accession>
<feature type="transmembrane region" description="Helical" evidence="1">
    <location>
        <begin position="102"/>
        <end position="129"/>
    </location>
</feature>
<keyword evidence="1" id="KW-0812">Transmembrane</keyword>
<dbReference type="Proteomes" id="UP000199071">
    <property type="component" value="Unassembled WGS sequence"/>
</dbReference>
<sequence>MTDPFIALLVVFTILQVKHFICDYPLQTHYQLKNKGTYGHPGGILHSGIQALGTIAAFIAVPPTLGLGVAIVVGEFLVHYHVDWIKANVMRRAGYTSDQSQFWWAIGADQLIHHLTYVAIGGILVGVMIGTS</sequence>
<evidence type="ECO:0000256" key="1">
    <source>
        <dbReference type="SAM" id="Phobius"/>
    </source>
</evidence>
<organism evidence="2 3">
    <name type="scientific">Bauldia litoralis</name>
    <dbReference type="NCBI Taxonomy" id="665467"/>
    <lineage>
        <taxon>Bacteria</taxon>
        <taxon>Pseudomonadati</taxon>
        <taxon>Pseudomonadota</taxon>
        <taxon>Alphaproteobacteria</taxon>
        <taxon>Hyphomicrobiales</taxon>
        <taxon>Kaistiaceae</taxon>
        <taxon>Bauldia</taxon>
    </lineage>
</organism>
<dbReference type="AlphaFoldDB" id="A0A1G6AF16"/>
<feature type="transmembrane region" description="Helical" evidence="1">
    <location>
        <begin position="65"/>
        <end position="82"/>
    </location>
</feature>
<dbReference type="EMBL" id="FMXQ01000001">
    <property type="protein sequence ID" value="SDB07019.1"/>
    <property type="molecule type" value="Genomic_DNA"/>
</dbReference>